<organism evidence="2 3">
    <name type="scientific">Blepharisma stoltei</name>
    <dbReference type="NCBI Taxonomy" id="1481888"/>
    <lineage>
        <taxon>Eukaryota</taxon>
        <taxon>Sar</taxon>
        <taxon>Alveolata</taxon>
        <taxon>Ciliophora</taxon>
        <taxon>Postciliodesmatophora</taxon>
        <taxon>Heterotrichea</taxon>
        <taxon>Heterotrichida</taxon>
        <taxon>Blepharismidae</taxon>
        <taxon>Blepharisma</taxon>
    </lineage>
</organism>
<evidence type="ECO:0000256" key="1">
    <source>
        <dbReference type="SAM" id="MobiDB-lite"/>
    </source>
</evidence>
<feature type="compositionally biased region" description="Basic and acidic residues" evidence="1">
    <location>
        <begin position="265"/>
        <end position="274"/>
    </location>
</feature>
<evidence type="ECO:0000313" key="2">
    <source>
        <dbReference type="EMBL" id="CAG9317654.1"/>
    </source>
</evidence>
<feature type="region of interest" description="Disordered" evidence="1">
    <location>
        <begin position="1"/>
        <end position="23"/>
    </location>
</feature>
<comment type="caution">
    <text evidence="2">The sequence shown here is derived from an EMBL/GenBank/DDBJ whole genome shotgun (WGS) entry which is preliminary data.</text>
</comment>
<evidence type="ECO:0000313" key="3">
    <source>
        <dbReference type="Proteomes" id="UP001162131"/>
    </source>
</evidence>
<dbReference type="InterPro" id="IPR051291">
    <property type="entry name" value="CIMAP"/>
</dbReference>
<gene>
    <name evidence="2" type="ORF">BSTOLATCC_MIC18897</name>
</gene>
<keyword evidence="3" id="KW-1185">Reference proteome</keyword>
<dbReference type="InterPro" id="IPR010736">
    <property type="entry name" value="SHIPPO-rpt"/>
</dbReference>
<dbReference type="PANTHER" id="PTHR21580">
    <property type="entry name" value="SHIPPO-1-RELATED"/>
    <property type="match status" value="1"/>
</dbReference>
<dbReference type="PANTHER" id="PTHR21580:SF28">
    <property type="entry name" value="BOREALIN N-TERMINAL DOMAIN-CONTAINING PROTEIN-RELATED"/>
    <property type="match status" value="1"/>
</dbReference>
<feature type="region of interest" description="Disordered" evidence="1">
    <location>
        <begin position="265"/>
        <end position="300"/>
    </location>
</feature>
<sequence>MSLIVSTPAQIASAPTNRSTAKQQWSFSKAARFSTMKPTEGHFYSIPPAFDKRSASIGYGTKSDFTKERGQGNPDPSAYNLPSDFDTKKPHGQAYSFGISREACEKRYVEGHFRADPSVPGPGTYAITSKIGQEGRKFTFRPRTSILDEMFNSRKSPGPGAYDPKLEVDKGRYTLSTFKNAGITTFSPLSSPRFPKNQKNGLPGPGAYYNNEDFLKSGYYLSKFHSPGNRAFPISDRDSSPTSGFWDTPGPGSYRLPSEFGYYESKHKSLERRPNTQSVPNLKSQKTPAINKKPKPVTRN</sequence>
<feature type="compositionally biased region" description="Polar residues" evidence="1">
    <location>
        <begin position="275"/>
        <end position="288"/>
    </location>
</feature>
<name>A0AAU9IX52_9CILI</name>
<dbReference type="EMBL" id="CAJZBQ010000018">
    <property type="protein sequence ID" value="CAG9317654.1"/>
    <property type="molecule type" value="Genomic_DNA"/>
</dbReference>
<dbReference type="Proteomes" id="UP001162131">
    <property type="component" value="Unassembled WGS sequence"/>
</dbReference>
<feature type="region of interest" description="Disordered" evidence="1">
    <location>
        <begin position="232"/>
        <end position="252"/>
    </location>
</feature>
<reference evidence="2" key="1">
    <citation type="submission" date="2021-09" db="EMBL/GenBank/DDBJ databases">
        <authorList>
            <consortium name="AG Swart"/>
            <person name="Singh M."/>
            <person name="Singh A."/>
            <person name="Seah K."/>
            <person name="Emmerich C."/>
        </authorList>
    </citation>
    <scope>NUCLEOTIDE SEQUENCE</scope>
    <source>
        <strain evidence="2">ATCC30299</strain>
    </source>
</reference>
<protein>
    <submittedName>
        <fullName evidence="2">Uncharacterized protein</fullName>
    </submittedName>
</protein>
<accession>A0AAU9IX52</accession>
<proteinExistence type="predicted"/>
<dbReference type="AlphaFoldDB" id="A0AAU9IX52"/>
<dbReference type="Pfam" id="PF07004">
    <property type="entry name" value="SHIPPO-rpt"/>
    <property type="match status" value="4"/>
</dbReference>